<gene>
    <name evidence="9" type="ORF">P4T90_16205</name>
</gene>
<evidence type="ECO:0000259" key="8">
    <source>
        <dbReference type="PROSITE" id="PS50850"/>
    </source>
</evidence>
<feature type="transmembrane region" description="Helical" evidence="7">
    <location>
        <begin position="303"/>
        <end position="328"/>
    </location>
</feature>
<dbReference type="Gene3D" id="1.20.1250.20">
    <property type="entry name" value="MFS general substrate transporter like domains"/>
    <property type="match status" value="1"/>
</dbReference>
<protein>
    <submittedName>
        <fullName evidence="9">MFS transporter</fullName>
    </submittedName>
</protein>
<keyword evidence="4 7" id="KW-0812">Transmembrane</keyword>
<dbReference type="InterPro" id="IPR020846">
    <property type="entry name" value="MFS_dom"/>
</dbReference>
<evidence type="ECO:0000256" key="5">
    <source>
        <dbReference type="ARBA" id="ARBA00022989"/>
    </source>
</evidence>
<dbReference type="InterPro" id="IPR036259">
    <property type="entry name" value="MFS_trans_sf"/>
</dbReference>
<dbReference type="Pfam" id="PF07690">
    <property type="entry name" value="MFS_1"/>
    <property type="match status" value="1"/>
</dbReference>
<evidence type="ECO:0000256" key="3">
    <source>
        <dbReference type="ARBA" id="ARBA00022475"/>
    </source>
</evidence>
<dbReference type="InterPro" id="IPR011701">
    <property type="entry name" value="MFS"/>
</dbReference>
<dbReference type="RefSeq" id="WP_066270628.1">
    <property type="nucleotide sequence ID" value="NZ_JARMAB010000025.1"/>
</dbReference>
<dbReference type="Proteomes" id="UP001341444">
    <property type="component" value="Unassembled WGS sequence"/>
</dbReference>
<keyword evidence="2" id="KW-0813">Transport</keyword>
<feature type="transmembrane region" description="Helical" evidence="7">
    <location>
        <begin position="250"/>
        <end position="270"/>
    </location>
</feature>
<keyword evidence="10" id="KW-1185">Reference proteome</keyword>
<comment type="caution">
    <text evidence="9">The sequence shown here is derived from an EMBL/GenBank/DDBJ whole genome shotgun (WGS) entry which is preliminary data.</text>
</comment>
<accession>A0ABU6MJB7</accession>
<evidence type="ECO:0000256" key="1">
    <source>
        <dbReference type="ARBA" id="ARBA00004651"/>
    </source>
</evidence>
<dbReference type="EMBL" id="JARMAB010000025">
    <property type="protein sequence ID" value="MED1204590.1"/>
    <property type="molecule type" value="Genomic_DNA"/>
</dbReference>
<reference evidence="9 10" key="1">
    <citation type="submission" date="2023-03" db="EMBL/GenBank/DDBJ databases">
        <title>Bacillus Genome Sequencing.</title>
        <authorList>
            <person name="Dunlap C."/>
        </authorList>
    </citation>
    <scope>NUCLEOTIDE SEQUENCE [LARGE SCALE GENOMIC DNA]</scope>
    <source>
        <strain evidence="9 10">B-23453</strain>
    </source>
</reference>
<feature type="transmembrane region" description="Helical" evidence="7">
    <location>
        <begin position="279"/>
        <end position="297"/>
    </location>
</feature>
<feature type="domain" description="Major facilitator superfamily (MFS) profile" evidence="8">
    <location>
        <begin position="1"/>
        <end position="390"/>
    </location>
</feature>
<dbReference type="PANTHER" id="PTHR43414:SF1">
    <property type="entry name" value="PEPTIDE PERMEASE"/>
    <property type="match status" value="1"/>
</dbReference>
<dbReference type="PROSITE" id="PS00216">
    <property type="entry name" value="SUGAR_TRANSPORT_1"/>
    <property type="match status" value="1"/>
</dbReference>
<dbReference type="CDD" id="cd17329">
    <property type="entry name" value="MFS_MdtH_MDR_like"/>
    <property type="match status" value="1"/>
</dbReference>
<evidence type="ECO:0000256" key="4">
    <source>
        <dbReference type="ARBA" id="ARBA00022692"/>
    </source>
</evidence>
<feature type="transmembrane region" description="Helical" evidence="7">
    <location>
        <begin position="166"/>
        <end position="186"/>
    </location>
</feature>
<evidence type="ECO:0000313" key="9">
    <source>
        <dbReference type="EMBL" id="MED1204590.1"/>
    </source>
</evidence>
<dbReference type="PROSITE" id="PS50850">
    <property type="entry name" value="MFS"/>
    <property type="match status" value="1"/>
</dbReference>
<sequence>MKKINIRAFHPIVWALLLGTVFARGASYMAMPFLALHLSRSEGINPVLIGAIIGVGPLMGTIGGFFGGNLSDRYGRKVVMLSSIFVWTFVFLGFAFASSPLVFFLLNALNGICRSFFEPASQALMADVTEKDLRLRVFSMRYTAINIGAAAGPLLGAYFGMKSAGLTFEITSASYLMYGIAIAMLLSKYKVRNTASAKGRTAMKEAFQIIGRDKALRLFILGGILVNIGYSQNDSSLPQHLGQILKDGVVLYSVLLSVNAVSVVVLQIPLSRLVEKWKVLHVMVLGSAFFTAGYIGFGLSLGWAGFITSMLIVTIGEIFLFPSTSVFIDQIAPEALRGTYFGAAQFRSIGNSAGPLMGGFLLRSVHGHWLFCIMAFLVGASSFFFIAGNRLQSGQAVPGAALNESSVKG</sequence>
<evidence type="ECO:0000256" key="7">
    <source>
        <dbReference type="SAM" id="Phobius"/>
    </source>
</evidence>
<dbReference type="InterPro" id="IPR005829">
    <property type="entry name" value="Sugar_transporter_CS"/>
</dbReference>
<keyword evidence="5 7" id="KW-1133">Transmembrane helix</keyword>
<feature type="transmembrane region" description="Helical" evidence="7">
    <location>
        <begin position="47"/>
        <end position="66"/>
    </location>
</feature>
<keyword evidence="3" id="KW-1003">Cell membrane</keyword>
<evidence type="ECO:0000256" key="2">
    <source>
        <dbReference type="ARBA" id="ARBA00022448"/>
    </source>
</evidence>
<organism evidence="9 10">
    <name type="scientific">Heyndrickxia acidicola</name>
    <dbReference type="NCBI Taxonomy" id="209389"/>
    <lineage>
        <taxon>Bacteria</taxon>
        <taxon>Bacillati</taxon>
        <taxon>Bacillota</taxon>
        <taxon>Bacilli</taxon>
        <taxon>Bacillales</taxon>
        <taxon>Bacillaceae</taxon>
        <taxon>Heyndrickxia</taxon>
    </lineage>
</organism>
<dbReference type="SUPFAM" id="SSF103473">
    <property type="entry name" value="MFS general substrate transporter"/>
    <property type="match status" value="1"/>
</dbReference>
<evidence type="ECO:0000256" key="6">
    <source>
        <dbReference type="ARBA" id="ARBA00023136"/>
    </source>
</evidence>
<proteinExistence type="predicted"/>
<dbReference type="PANTHER" id="PTHR43414">
    <property type="entry name" value="MULTIDRUG RESISTANCE PROTEIN MDTG"/>
    <property type="match status" value="1"/>
</dbReference>
<feature type="transmembrane region" description="Helical" evidence="7">
    <location>
        <begin position="78"/>
        <end position="95"/>
    </location>
</feature>
<keyword evidence="6 7" id="KW-0472">Membrane</keyword>
<name>A0ABU6MJB7_9BACI</name>
<feature type="transmembrane region" description="Helical" evidence="7">
    <location>
        <begin position="368"/>
        <end position="387"/>
    </location>
</feature>
<comment type="subcellular location">
    <subcellularLocation>
        <location evidence="1">Cell membrane</location>
        <topology evidence="1">Multi-pass membrane protein</topology>
    </subcellularLocation>
</comment>
<evidence type="ECO:0000313" key="10">
    <source>
        <dbReference type="Proteomes" id="UP001341444"/>
    </source>
</evidence>